<dbReference type="EMBL" id="AFWT01000056">
    <property type="protein sequence ID" value="EGV27844.1"/>
    <property type="molecule type" value="Genomic_DNA"/>
</dbReference>
<proteinExistence type="predicted"/>
<comment type="caution">
    <text evidence="1">The sequence shown here is derived from an EMBL/GenBank/DDBJ whole genome shotgun (WGS) entry which is preliminary data.</text>
</comment>
<reference evidence="1 2" key="1">
    <citation type="submission" date="2011-06" db="EMBL/GenBank/DDBJ databases">
        <title>The draft genome of Thiorhodococcus drewsii AZ1.</title>
        <authorList>
            <consortium name="US DOE Joint Genome Institute (JGI-PGF)"/>
            <person name="Lucas S."/>
            <person name="Han J."/>
            <person name="Lapidus A."/>
            <person name="Cheng J.-F."/>
            <person name="Goodwin L."/>
            <person name="Pitluck S."/>
            <person name="Peters L."/>
            <person name="Land M.L."/>
            <person name="Hauser L."/>
            <person name="Vogl K."/>
            <person name="Liu Z."/>
            <person name="Imhoff J."/>
            <person name="Thiel V."/>
            <person name="Frigaard N.-U."/>
            <person name="Bryant D.A."/>
            <person name="Woyke T.J."/>
        </authorList>
    </citation>
    <scope>NUCLEOTIDE SEQUENCE [LARGE SCALE GENOMIC DNA]</scope>
    <source>
        <strain evidence="1 2">AZ1</strain>
    </source>
</reference>
<evidence type="ECO:0000313" key="1">
    <source>
        <dbReference type="EMBL" id="EGV27844.1"/>
    </source>
</evidence>
<sequence length="68" mass="7741">MPEMPSVRVCERFLPALDAHIQANLELTQVDLRPRRRPMRLKIEEEVQELASLLDAALKGPPRLTHSG</sequence>
<dbReference type="STRING" id="765913.ThidrDRAFT_4346"/>
<gene>
    <name evidence="1" type="ORF">ThidrDRAFT_4346</name>
</gene>
<keyword evidence="2" id="KW-1185">Reference proteome</keyword>
<accession>G2E7T3</accession>
<organism evidence="1 2">
    <name type="scientific">Thiorhodococcus drewsii AZ1</name>
    <dbReference type="NCBI Taxonomy" id="765913"/>
    <lineage>
        <taxon>Bacteria</taxon>
        <taxon>Pseudomonadati</taxon>
        <taxon>Pseudomonadota</taxon>
        <taxon>Gammaproteobacteria</taxon>
        <taxon>Chromatiales</taxon>
        <taxon>Chromatiaceae</taxon>
        <taxon>Thiorhodococcus</taxon>
    </lineage>
</organism>
<name>G2E7T3_9GAMM</name>
<evidence type="ECO:0000313" key="2">
    <source>
        <dbReference type="Proteomes" id="UP000004200"/>
    </source>
</evidence>
<protein>
    <submittedName>
        <fullName evidence="1">Uncharacterized protein</fullName>
    </submittedName>
</protein>
<dbReference type="Proteomes" id="UP000004200">
    <property type="component" value="Unassembled WGS sequence"/>
</dbReference>
<dbReference type="AlphaFoldDB" id="G2E7T3"/>
<dbReference type="RefSeq" id="WP_007043059.1">
    <property type="nucleotide sequence ID" value="NZ_AFWT01000056.1"/>
</dbReference>